<keyword evidence="2" id="KW-0732">Signal</keyword>
<feature type="compositionally biased region" description="Polar residues" evidence="1">
    <location>
        <begin position="534"/>
        <end position="548"/>
    </location>
</feature>
<feature type="domain" description="Peptidase M11 gametolysin" evidence="3">
    <location>
        <begin position="134"/>
        <end position="450"/>
    </location>
</feature>
<evidence type="ECO:0000259" key="3">
    <source>
        <dbReference type="Pfam" id="PF05548"/>
    </source>
</evidence>
<sequence length="548" mass="58246">MGARAALLLIASVCLARDVLAQGQSGNAPGTSLAPGFQRRLLGEGFLTAIDGHLGESETEWNLIDSRGRTIHSYGKGKAPPAKDRNGNDLQVGDYVVSECTYDNVTQQCSSLTSSDYQLLSRPAPPVATGVVQKLLILIANNPTCLPNPLDPGVTIDQVRAKYFGADNAGTAQGCVARTVSDCSYGNIKMDPVNSLIDFVTPGCWNTSICEGYYTIDGFMRNAATAKGIDLTKYTHYHWIVRGWNCGWSGAATTPGTIVWMQPWGLDTVALYQEPIHHYYRWHGYAATATSAGASVEYRDPTTFMGNGWGCPSAPELATIGWASAATGGGNLNRINMPAGPSYIGPFNLPATYMTGAGAYVRMRPDWLPNYYLSDGVTINTVQPNRNLYFAVRVGLEADYRTAGALHDRSLNVHDVQADRDVDPLAGKMSNNRLCNFTTYVQPNSRAVLARYQVVVYTGSFIALPACFASSSAAAPAAVAQPTAAAQPASPVSPAAIAPAEPSAKPAPAQAPTAATPQPPAAAPSTATLREEWQQQVFPSSSGNSWAP</sequence>
<feature type="compositionally biased region" description="Low complexity" evidence="1">
    <location>
        <begin position="488"/>
        <end position="516"/>
    </location>
</feature>
<dbReference type="InterPro" id="IPR008752">
    <property type="entry name" value="Peptidase_M11"/>
</dbReference>
<evidence type="ECO:0000313" key="5">
    <source>
        <dbReference type="Proteomes" id="UP000612055"/>
    </source>
</evidence>
<keyword evidence="5" id="KW-1185">Reference proteome</keyword>
<reference evidence="4" key="1">
    <citation type="journal article" date="2020" name="bioRxiv">
        <title>Comparative genomics of Chlamydomonas.</title>
        <authorList>
            <person name="Craig R.J."/>
            <person name="Hasan A.R."/>
            <person name="Ness R.W."/>
            <person name="Keightley P.D."/>
        </authorList>
    </citation>
    <scope>NUCLEOTIDE SEQUENCE</scope>
    <source>
        <strain evidence="4">CCAP 11/70</strain>
    </source>
</reference>
<feature type="chain" id="PRO_5032301809" description="Peptidase M11 gametolysin domain-containing protein" evidence="2">
    <location>
        <begin position="22"/>
        <end position="548"/>
    </location>
</feature>
<feature type="region of interest" description="Disordered" evidence="1">
    <location>
        <begin position="488"/>
        <end position="548"/>
    </location>
</feature>
<comment type="caution">
    <text evidence="4">The sequence shown here is derived from an EMBL/GenBank/DDBJ whole genome shotgun (WGS) entry which is preliminary data.</text>
</comment>
<evidence type="ECO:0000313" key="4">
    <source>
        <dbReference type="EMBL" id="KAG2498448.1"/>
    </source>
</evidence>
<organism evidence="4 5">
    <name type="scientific">Edaphochlamys debaryana</name>
    <dbReference type="NCBI Taxonomy" id="47281"/>
    <lineage>
        <taxon>Eukaryota</taxon>
        <taxon>Viridiplantae</taxon>
        <taxon>Chlorophyta</taxon>
        <taxon>core chlorophytes</taxon>
        <taxon>Chlorophyceae</taxon>
        <taxon>CS clade</taxon>
        <taxon>Chlamydomonadales</taxon>
        <taxon>Chlamydomonadales incertae sedis</taxon>
        <taxon>Edaphochlamys</taxon>
    </lineage>
</organism>
<evidence type="ECO:0000256" key="2">
    <source>
        <dbReference type="SAM" id="SignalP"/>
    </source>
</evidence>
<dbReference type="Pfam" id="PF05548">
    <property type="entry name" value="Peptidase_M11"/>
    <property type="match status" value="1"/>
</dbReference>
<dbReference type="EMBL" id="JAEHOE010000010">
    <property type="protein sequence ID" value="KAG2498448.1"/>
    <property type="molecule type" value="Genomic_DNA"/>
</dbReference>
<name>A0A836C427_9CHLO</name>
<gene>
    <name evidence="4" type="ORF">HYH03_003704</name>
</gene>
<dbReference type="AlphaFoldDB" id="A0A836C427"/>
<accession>A0A836C427</accession>
<protein>
    <recommendedName>
        <fullName evidence="3">Peptidase M11 gametolysin domain-containing protein</fullName>
    </recommendedName>
</protein>
<evidence type="ECO:0000256" key="1">
    <source>
        <dbReference type="SAM" id="MobiDB-lite"/>
    </source>
</evidence>
<dbReference type="Proteomes" id="UP000612055">
    <property type="component" value="Unassembled WGS sequence"/>
</dbReference>
<proteinExistence type="predicted"/>
<feature type="signal peptide" evidence="2">
    <location>
        <begin position="1"/>
        <end position="21"/>
    </location>
</feature>